<gene>
    <name evidence="1" type="ORF">O181_093227</name>
</gene>
<organism evidence="1 2">
    <name type="scientific">Austropuccinia psidii MF-1</name>
    <dbReference type="NCBI Taxonomy" id="1389203"/>
    <lineage>
        <taxon>Eukaryota</taxon>
        <taxon>Fungi</taxon>
        <taxon>Dikarya</taxon>
        <taxon>Basidiomycota</taxon>
        <taxon>Pucciniomycotina</taxon>
        <taxon>Pucciniomycetes</taxon>
        <taxon>Pucciniales</taxon>
        <taxon>Sphaerophragmiaceae</taxon>
        <taxon>Austropuccinia</taxon>
    </lineage>
</organism>
<keyword evidence="2" id="KW-1185">Reference proteome</keyword>
<accession>A0A9Q3J0M3</accession>
<evidence type="ECO:0000313" key="1">
    <source>
        <dbReference type="EMBL" id="MBW0553512.1"/>
    </source>
</evidence>
<dbReference type="EMBL" id="AVOT02059936">
    <property type="protein sequence ID" value="MBW0553512.1"/>
    <property type="molecule type" value="Genomic_DNA"/>
</dbReference>
<evidence type="ECO:0000313" key="2">
    <source>
        <dbReference type="Proteomes" id="UP000765509"/>
    </source>
</evidence>
<dbReference type="AlphaFoldDB" id="A0A9Q3J0M3"/>
<dbReference type="SUPFAM" id="SSF52047">
    <property type="entry name" value="RNI-like"/>
    <property type="match status" value="1"/>
</dbReference>
<name>A0A9Q3J0M3_9BASI</name>
<proteinExistence type="predicted"/>
<dbReference type="Gene3D" id="3.80.10.10">
    <property type="entry name" value="Ribonuclease Inhibitor"/>
    <property type="match status" value="1"/>
</dbReference>
<sequence>MHQPGPSTLSTAAESPSAQVVYLDAQSSSPSSSINSSVSPLKPLCSTKMSKLVSFRSSGNDRFRIDFKRLPEVVKREIIQALLPAEEDRESQGLIPAQRVTKDLLSLSRVDRELWQLCTPFIWKLFNFTAIKSLYQFTLQPLSFYFQYVQIIQGVFNVKYHRKDSDGNATYLPTSESYCVHTITNYTLLRLLAKCPQVRIVDVCIHRSIGIPNQRITSPVSRTDTCHPGTVWVPLALKTEMFERLRRLEVLRLNFKSCDLHVVRETLHAWLPKLEFLRRFEYYDHNPNPVRSRLVMDSFGEYFSQLKYLKELTIYNATWVDDRWVKFHWESALESINIVSCPELTAPTRDRFLNKFSQTLKKLTIGVSSKMEAESRINFSFPNLTCLTLVQQRAPSIMAEFPLGALRFQTCPQLETINITFLQTQDFPVLSTLFFCQVVRKSLWKKLAHLRLASQQNIKISDSSRLQTIFTNAGYPTTVITESKPLQSNSFQLFSNLF</sequence>
<dbReference type="InterPro" id="IPR032675">
    <property type="entry name" value="LRR_dom_sf"/>
</dbReference>
<comment type="caution">
    <text evidence="1">The sequence shown here is derived from an EMBL/GenBank/DDBJ whole genome shotgun (WGS) entry which is preliminary data.</text>
</comment>
<dbReference type="Proteomes" id="UP000765509">
    <property type="component" value="Unassembled WGS sequence"/>
</dbReference>
<protein>
    <submittedName>
        <fullName evidence="1">Uncharacterized protein</fullName>
    </submittedName>
</protein>
<dbReference type="OrthoDB" id="10684377at2759"/>
<reference evidence="1" key="1">
    <citation type="submission" date="2021-03" db="EMBL/GenBank/DDBJ databases">
        <title>Draft genome sequence of rust myrtle Austropuccinia psidii MF-1, a brazilian biotype.</title>
        <authorList>
            <person name="Quecine M.C."/>
            <person name="Pachon D.M.R."/>
            <person name="Bonatelli M.L."/>
            <person name="Correr F.H."/>
            <person name="Franceschini L.M."/>
            <person name="Leite T.F."/>
            <person name="Margarido G.R.A."/>
            <person name="Almeida C.A."/>
            <person name="Ferrarezi J.A."/>
            <person name="Labate C.A."/>
        </authorList>
    </citation>
    <scope>NUCLEOTIDE SEQUENCE</scope>
    <source>
        <strain evidence="1">MF-1</strain>
    </source>
</reference>